<name>A0AAP9ECW8_LEULA</name>
<protein>
    <submittedName>
        <fullName evidence="1">Uncharacterized protein</fullName>
    </submittedName>
</protein>
<accession>A0AAP9ECW8</accession>
<dbReference type="EMBL" id="CP042387">
    <property type="protein sequence ID" value="QEA44134.1"/>
    <property type="molecule type" value="Genomic_DNA"/>
</dbReference>
<dbReference type="AlphaFoldDB" id="A0AAP9ECW8"/>
<gene>
    <name evidence="1" type="ORF">FGL83_05420</name>
</gene>
<dbReference type="RefSeq" id="WP_147001048.1">
    <property type="nucleotide sequence ID" value="NZ_CP042387.1"/>
</dbReference>
<sequence>MDKWIGEYVKSAISLKALGVRTTDEGRSYVQIDVQELGARLKANGGLVEMMKYVEKTSDFTIKSVWEASPIAIQTLIDMRTEKTPNGSKR</sequence>
<proteinExistence type="predicted"/>
<reference evidence="1 2" key="1">
    <citation type="submission" date="2019-06" db="EMBL/GenBank/DDBJ databases">
        <title>Genome analyses of bacteria isolated from kimchi.</title>
        <authorList>
            <person name="Lee S."/>
            <person name="Ahn S."/>
            <person name="Roh S."/>
        </authorList>
    </citation>
    <scope>NUCLEOTIDE SEQUENCE [LARGE SCALE GENOMIC DNA]</scope>
    <source>
        <strain evidence="1 2">CBA3625</strain>
    </source>
</reference>
<organism evidence="1 2">
    <name type="scientific">Leuconostoc lactis</name>
    <dbReference type="NCBI Taxonomy" id="1246"/>
    <lineage>
        <taxon>Bacteria</taxon>
        <taxon>Bacillati</taxon>
        <taxon>Bacillota</taxon>
        <taxon>Bacilli</taxon>
        <taxon>Lactobacillales</taxon>
        <taxon>Lactobacillaceae</taxon>
        <taxon>Leuconostoc</taxon>
    </lineage>
</organism>
<keyword evidence="2" id="KW-1185">Reference proteome</keyword>
<dbReference type="Proteomes" id="UP000321298">
    <property type="component" value="Chromosome"/>
</dbReference>
<evidence type="ECO:0000313" key="1">
    <source>
        <dbReference type="EMBL" id="QEA44134.1"/>
    </source>
</evidence>
<dbReference type="GeneID" id="66531628"/>
<evidence type="ECO:0000313" key="2">
    <source>
        <dbReference type="Proteomes" id="UP000321298"/>
    </source>
</evidence>